<dbReference type="EMBL" id="BLKT01000003">
    <property type="protein sequence ID" value="GFG58148.1"/>
    <property type="molecule type" value="Genomic_DNA"/>
</dbReference>
<sequence length="348" mass="36689">MKALVLTAPNEFSIEDVADPSPGPNEVLCKVRRVGICGTDVHMIQGDYPMWPAYHPFIPGHEWTGEIVALGEGSGDFGFAVGDRVAGSSHSPCSYCRNCIKGRYNLCLSYGNPRWHDHYGHTSQGSFADYVVHNIRSVFKVPDGLDYDQAAVADPGSIALHATNRGQVTEGHAVVVVGAGPVGVLAADCARALGASRVIVAARGARLDIAAKLGFETLDTTLDDPVAALRSMVPLGADVVVDAAGTPQSIPLALSMLARGGRCSTVGIPTKEMSLDLAPLVLDELELVGARAVAGEMSSILDLMADGRVRAGELVTHRYPLSEFGTALEVTANRTDGAMKVLIDMDLE</sequence>
<dbReference type="GO" id="GO:0008270">
    <property type="term" value="F:zinc ion binding"/>
    <property type="evidence" value="ECO:0007669"/>
    <property type="project" value="InterPro"/>
</dbReference>
<feature type="domain" description="Enoyl reductase (ER)" evidence="6">
    <location>
        <begin position="7"/>
        <end position="343"/>
    </location>
</feature>
<dbReference type="SUPFAM" id="SSF50129">
    <property type="entry name" value="GroES-like"/>
    <property type="match status" value="1"/>
</dbReference>
<proteinExistence type="inferred from homology"/>
<dbReference type="PANTHER" id="PTHR43401">
    <property type="entry name" value="L-THREONINE 3-DEHYDROGENASE"/>
    <property type="match status" value="1"/>
</dbReference>
<name>A0A7I9WLB0_9MYCO</name>
<dbReference type="InterPro" id="IPR002328">
    <property type="entry name" value="ADH_Zn_CS"/>
</dbReference>
<organism evidence="7 8">
    <name type="scientific">Mycolicibacterium murale</name>
    <dbReference type="NCBI Taxonomy" id="182220"/>
    <lineage>
        <taxon>Bacteria</taxon>
        <taxon>Bacillati</taxon>
        <taxon>Actinomycetota</taxon>
        <taxon>Actinomycetes</taxon>
        <taxon>Mycobacteriales</taxon>
        <taxon>Mycobacteriaceae</taxon>
        <taxon>Mycolicibacterium</taxon>
    </lineage>
</organism>
<comment type="similarity">
    <text evidence="5">Belongs to the zinc-containing alcohol dehydrogenase family.</text>
</comment>
<protein>
    <submittedName>
        <fullName evidence="7">Alcohol dehydrogenase</fullName>
    </submittedName>
</protein>
<dbReference type="Gene3D" id="3.90.180.10">
    <property type="entry name" value="Medium-chain alcohol dehydrogenases, catalytic domain"/>
    <property type="match status" value="1"/>
</dbReference>
<evidence type="ECO:0000256" key="2">
    <source>
        <dbReference type="ARBA" id="ARBA00022723"/>
    </source>
</evidence>
<gene>
    <name evidence="7" type="ORF">MMUR_22840</name>
</gene>
<dbReference type="InterPro" id="IPR013154">
    <property type="entry name" value="ADH-like_N"/>
</dbReference>
<dbReference type="Pfam" id="PF00107">
    <property type="entry name" value="ADH_zinc_N"/>
    <property type="match status" value="1"/>
</dbReference>
<dbReference type="InterPro" id="IPR013149">
    <property type="entry name" value="ADH-like_C"/>
</dbReference>
<evidence type="ECO:0000313" key="8">
    <source>
        <dbReference type="Proteomes" id="UP000465241"/>
    </source>
</evidence>
<evidence type="ECO:0000256" key="3">
    <source>
        <dbReference type="ARBA" id="ARBA00022833"/>
    </source>
</evidence>
<reference evidence="7 8" key="1">
    <citation type="journal article" date="2019" name="Emerg. Microbes Infect.">
        <title>Comprehensive subspecies identification of 175 nontuberculous mycobacteria species based on 7547 genomic profiles.</title>
        <authorList>
            <person name="Matsumoto Y."/>
            <person name="Kinjo T."/>
            <person name="Motooka D."/>
            <person name="Nabeya D."/>
            <person name="Jung N."/>
            <person name="Uechi K."/>
            <person name="Horii T."/>
            <person name="Iida T."/>
            <person name="Fujita J."/>
            <person name="Nakamura S."/>
        </authorList>
    </citation>
    <scope>NUCLEOTIDE SEQUENCE [LARGE SCALE GENOMIC DNA]</scope>
    <source>
        <strain evidence="7 8">JCM 13392</strain>
    </source>
</reference>
<evidence type="ECO:0000256" key="4">
    <source>
        <dbReference type="ARBA" id="ARBA00023002"/>
    </source>
</evidence>
<dbReference type="InterPro" id="IPR011032">
    <property type="entry name" value="GroES-like_sf"/>
</dbReference>
<dbReference type="Gene3D" id="3.40.50.720">
    <property type="entry name" value="NAD(P)-binding Rossmann-like Domain"/>
    <property type="match status" value="1"/>
</dbReference>
<evidence type="ECO:0000256" key="1">
    <source>
        <dbReference type="ARBA" id="ARBA00001947"/>
    </source>
</evidence>
<comment type="caution">
    <text evidence="7">The sequence shown here is derived from an EMBL/GenBank/DDBJ whole genome shotgun (WGS) entry which is preliminary data.</text>
</comment>
<dbReference type="SMART" id="SM00829">
    <property type="entry name" value="PKS_ER"/>
    <property type="match status" value="1"/>
</dbReference>
<dbReference type="InterPro" id="IPR020843">
    <property type="entry name" value="ER"/>
</dbReference>
<dbReference type="AlphaFoldDB" id="A0A7I9WLB0"/>
<keyword evidence="2 5" id="KW-0479">Metal-binding</keyword>
<evidence type="ECO:0000313" key="7">
    <source>
        <dbReference type="EMBL" id="GFG58148.1"/>
    </source>
</evidence>
<evidence type="ECO:0000259" key="6">
    <source>
        <dbReference type="SMART" id="SM00829"/>
    </source>
</evidence>
<keyword evidence="3 5" id="KW-0862">Zinc</keyword>
<dbReference type="GO" id="GO:0016491">
    <property type="term" value="F:oxidoreductase activity"/>
    <property type="evidence" value="ECO:0007669"/>
    <property type="project" value="UniProtKB-KW"/>
</dbReference>
<keyword evidence="4" id="KW-0560">Oxidoreductase</keyword>
<dbReference type="SUPFAM" id="SSF51735">
    <property type="entry name" value="NAD(P)-binding Rossmann-fold domains"/>
    <property type="match status" value="1"/>
</dbReference>
<dbReference type="Proteomes" id="UP000465241">
    <property type="component" value="Unassembled WGS sequence"/>
</dbReference>
<keyword evidence="8" id="KW-1185">Reference proteome</keyword>
<comment type="cofactor">
    <cofactor evidence="1 5">
        <name>Zn(2+)</name>
        <dbReference type="ChEBI" id="CHEBI:29105"/>
    </cofactor>
</comment>
<dbReference type="InterPro" id="IPR036291">
    <property type="entry name" value="NAD(P)-bd_dom_sf"/>
</dbReference>
<dbReference type="PANTHER" id="PTHR43401:SF2">
    <property type="entry name" value="L-THREONINE 3-DEHYDROGENASE"/>
    <property type="match status" value="1"/>
</dbReference>
<dbReference type="Pfam" id="PF08240">
    <property type="entry name" value="ADH_N"/>
    <property type="match status" value="1"/>
</dbReference>
<dbReference type="PROSITE" id="PS00059">
    <property type="entry name" value="ADH_ZINC"/>
    <property type="match status" value="1"/>
</dbReference>
<accession>A0A7I9WLB0</accession>
<dbReference type="RefSeq" id="WP_163907779.1">
    <property type="nucleotide sequence ID" value="NZ_BAAAMC010000031.1"/>
</dbReference>
<evidence type="ECO:0000256" key="5">
    <source>
        <dbReference type="RuleBase" id="RU361277"/>
    </source>
</evidence>
<dbReference type="InterPro" id="IPR050129">
    <property type="entry name" value="Zn_alcohol_dh"/>
</dbReference>